<reference evidence="2 3" key="1">
    <citation type="submission" date="2016-07" db="EMBL/GenBank/DDBJ databases">
        <title>Multiple horizontal gene transfer events from other fungi enriched the ability of initially mycotrophic Trichoderma (Ascomycota) to feed on dead plant biomass.</title>
        <authorList>
            <consortium name="DOE Joint Genome Institute"/>
            <person name="Aerts A."/>
            <person name="Atanasova L."/>
            <person name="Chenthamara K."/>
            <person name="Zhang J."/>
            <person name="Grujic M."/>
            <person name="Henrissat B."/>
            <person name="Kuo A."/>
            <person name="Salamov A."/>
            <person name="Lipzen A."/>
            <person name="Labutti K."/>
            <person name="Barry K."/>
            <person name="Miao Y."/>
            <person name="Rahimi M.J."/>
            <person name="Shen Q."/>
            <person name="Grigoriev I.V."/>
            <person name="Kubicek C.P."/>
            <person name="Druzhinina I.S."/>
        </authorList>
    </citation>
    <scope>NUCLEOTIDE SEQUENCE [LARGE SCALE GENOMIC DNA]</scope>
    <source>
        <strain evidence="2 3">CBS 226.95</strain>
    </source>
</reference>
<gene>
    <name evidence="2" type="ORF">M431DRAFT_89403</name>
</gene>
<dbReference type="InterPro" id="IPR045518">
    <property type="entry name" value="2EXR"/>
</dbReference>
<proteinExistence type="predicted"/>
<evidence type="ECO:0000259" key="1">
    <source>
        <dbReference type="Pfam" id="PF20150"/>
    </source>
</evidence>
<name>A0A2T4A7P8_TRIHA</name>
<dbReference type="Pfam" id="PF20150">
    <property type="entry name" value="2EXR"/>
    <property type="match status" value="1"/>
</dbReference>
<keyword evidence="3" id="KW-1185">Reference proteome</keyword>
<evidence type="ECO:0000313" key="2">
    <source>
        <dbReference type="EMBL" id="PTB53099.1"/>
    </source>
</evidence>
<sequence length="366" mass="42783">MESHVCQFLDLPFELRLMIWKLVLRPLDHNRPGAHFFSVVNRADGVEARRLSARCPIYADNNHCSGYHLAAPKFDSNDGGHSWTKNNPSAYAWDFGMWTACRESRQIIKAHYGKEDWTTRTRRSSSSRPSMYSYNQSCISLTTSGNGEKWRFRIHPKQDLVCLQAFDPSTISWWENDDGGDICVAMNAYNHFHFPKLFRFGHVAIAYDPSWYNTDEENDNFNFGHLYAEQSARGFFIRTLATIDDCVHCFGGNDKHKALWLIDYNLKRVRYCNKSSKERKVFYGNGQNFMEVEYWLSRKTFSSGRYTSAFDFLDKLYRLLEGDRPCHYIHHRIGATGCNVCRGNDYNPRSYLIYRQVRVLMCEEST</sequence>
<dbReference type="EMBL" id="KZ679682">
    <property type="protein sequence ID" value="PTB53099.1"/>
    <property type="molecule type" value="Genomic_DNA"/>
</dbReference>
<dbReference type="AlphaFoldDB" id="A0A2T4A7P8"/>
<accession>A0A2T4A7P8</accession>
<evidence type="ECO:0000313" key="3">
    <source>
        <dbReference type="Proteomes" id="UP000241690"/>
    </source>
</evidence>
<dbReference type="Proteomes" id="UP000241690">
    <property type="component" value="Unassembled WGS sequence"/>
</dbReference>
<protein>
    <recommendedName>
        <fullName evidence="1">2EXR domain-containing protein</fullName>
    </recommendedName>
</protein>
<organism evidence="2 3">
    <name type="scientific">Trichoderma harzianum CBS 226.95</name>
    <dbReference type="NCBI Taxonomy" id="983964"/>
    <lineage>
        <taxon>Eukaryota</taxon>
        <taxon>Fungi</taxon>
        <taxon>Dikarya</taxon>
        <taxon>Ascomycota</taxon>
        <taxon>Pezizomycotina</taxon>
        <taxon>Sordariomycetes</taxon>
        <taxon>Hypocreomycetidae</taxon>
        <taxon>Hypocreales</taxon>
        <taxon>Hypocreaceae</taxon>
        <taxon>Trichoderma</taxon>
    </lineage>
</organism>
<dbReference type="RefSeq" id="XP_024772776.1">
    <property type="nucleotide sequence ID" value="XM_024924023.1"/>
</dbReference>
<dbReference type="GeneID" id="36632606"/>
<feature type="domain" description="2EXR" evidence="1">
    <location>
        <begin position="7"/>
        <end position="116"/>
    </location>
</feature>